<dbReference type="EMBL" id="WTPW01000040">
    <property type="protein sequence ID" value="KAF0555482.1"/>
    <property type="molecule type" value="Genomic_DNA"/>
</dbReference>
<comment type="caution">
    <text evidence="1">The sequence shown here is derived from an EMBL/GenBank/DDBJ whole genome shotgun (WGS) entry which is preliminary data.</text>
</comment>
<evidence type="ECO:0000313" key="1">
    <source>
        <dbReference type="EMBL" id="KAF0555482.1"/>
    </source>
</evidence>
<dbReference type="Proteomes" id="UP000439903">
    <property type="component" value="Unassembled WGS sequence"/>
</dbReference>
<dbReference type="Gene3D" id="3.80.10.10">
    <property type="entry name" value="Ribonuclease Inhibitor"/>
    <property type="match status" value="1"/>
</dbReference>
<accession>A0A8H4B2W0</accession>
<dbReference type="InterPro" id="IPR032675">
    <property type="entry name" value="LRR_dom_sf"/>
</dbReference>
<sequence length="296" mass="34921">MINFFHEFNIYLWSLSHTLISIIKSQDQLRRFRLVCDEDYTEFYGIISALDSQKNSLQEVILEYCNYSIEFEILKECKKLEILRIKYCNFSKLLNILDCKLSTLDIIDYQIDASNIVQILEKSGILLQRLKLESYKIFEESILLEALKCCPNIIYLSISSAEICTQLVELIGNLQKLQFLTLWFDLNTNEPEEEFQKQIKHFAKILPLTLQYLDLKDVWIYSYIDILLNYCNAPLKKLIINRLDNVKHIKALIEFCSRNRTLNYVGLQNYSNLDNNIKNEVRAYVALVPYNHIVVN</sequence>
<dbReference type="OrthoDB" id="1302145at2759"/>
<name>A0A8H4B2W0_GIGMA</name>
<dbReference type="SUPFAM" id="SSF52047">
    <property type="entry name" value="RNI-like"/>
    <property type="match status" value="1"/>
</dbReference>
<keyword evidence="2" id="KW-1185">Reference proteome</keyword>
<reference evidence="1 2" key="1">
    <citation type="journal article" date="2019" name="Environ. Microbiol.">
        <title>At the nexus of three kingdoms: the genome of the mycorrhizal fungus Gigaspora margarita provides insights into plant, endobacterial and fungal interactions.</title>
        <authorList>
            <person name="Venice F."/>
            <person name="Ghignone S."/>
            <person name="Salvioli di Fossalunga A."/>
            <person name="Amselem J."/>
            <person name="Novero M."/>
            <person name="Xianan X."/>
            <person name="Sedzielewska Toro K."/>
            <person name="Morin E."/>
            <person name="Lipzen A."/>
            <person name="Grigoriev I.V."/>
            <person name="Henrissat B."/>
            <person name="Martin F.M."/>
            <person name="Bonfante P."/>
        </authorList>
    </citation>
    <scope>NUCLEOTIDE SEQUENCE [LARGE SCALE GENOMIC DNA]</scope>
    <source>
        <strain evidence="1 2">BEG34</strain>
    </source>
</reference>
<evidence type="ECO:0000313" key="2">
    <source>
        <dbReference type="Proteomes" id="UP000439903"/>
    </source>
</evidence>
<organism evidence="1 2">
    <name type="scientific">Gigaspora margarita</name>
    <dbReference type="NCBI Taxonomy" id="4874"/>
    <lineage>
        <taxon>Eukaryota</taxon>
        <taxon>Fungi</taxon>
        <taxon>Fungi incertae sedis</taxon>
        <taxon>Mucoromycota</taxon>
        <taxon>Glomeromycotina</taxon>
        <taxon>Glomeromycetes</taxon>
        <taxon>Diversisporales</taxon>
        <taxon>Gigasporaceae</taxon>
        <taxon>Gigaspora</taxon>
    </lineage>
</organism>
<proteinExistence type="predicted"/>
<gene>
    <name evidence="1" type="ORF">F8M41_017205</name>
</gene>
<protein>
    <submittedName>
        <fullName evidence="1">Uncharacterized protein</fullName>
    </submittedName>
</protein>
<dbReference type="AlphaFoldDB" id="A0A8H4B2W0"/>